<keyword evidence="4" id="KW-1185">Reference proteome</keyword>
<dbReference type="EMBL" id="AACS02000004">
    <property type="protein sequence ID" value="EAU85416.2"/>
    <property type="molecule type" value="Genomic_DNA"/>
</dbReference>
<feature type="transmembrane region" description="Helical" evidence="2">
    <location>
        <begin position="169"/>
        <end position="194"/>
    </location>
</feature>
<reference evidence="3 4" key="1">
    <citation type="journal article" date="2010" name="Proc. Natl. Acad. Sci. U.S.A.">
        <title>Insights into evolution of multicellular fungi from the assembled chromosomes of the mushroom Coprinopsis cinerea (Coprinus cinereus).</title>
        <authorList>
            <person name="Stajich J.E."/>
            <person name="Wilke S.K."/>
            <person name="Ahren D."/>
            <person name="Au C.H."/>
            <person name="Birren B.W."/>
            <person name="Borodovsky M."/>
            <person name="Burns C."/>
            <person name="Canback B."/>
            <person name="Casselton L.A."/>
            <person name="Cheng C.K."/>
            <person name="Deng J."/>
            <person name="Dietrich F.S."/>
            <person name="Fargo D.C."/>
            <person name="Farman M.L."/>
            <person name="Gathman A.C."/>
            <person name="Goldberg J."/>
            <person name="Guigo R."/>
            <person name="Hoegger P.J."/>
            <person name="Hooker J.B."/>
            <person name="Huggins A."/>
            <person name="James T.Y."/>
            <person name="Kamada T."/>
            <person name="Kilaru S."/>
            <person name="Kodira C."/>
            <person name="Kues U."/>
            <person name="Kupfer D."/>
            <person name="Kwan H.S."/>
            <person name="Lomsadze A."/>
            <person name="Li W."/>
            <person name="Lilly W.W."/>
            <person name="Ma L.J."/>
            <person name="Mackey A.J."/>
            <person name="Manning G."/>
            <person name="Martin F."/>
            <person name="Muraguchi H."/>
            <person name="Natvig D.O."/>
            <person name="Palmerini H."/>
            <person name="Ramesh M.A."/>
            <person name="Rehmeyer C.J."/>
            <person name="Roe B.A."/>
            <person name="Shenoy N."/>
            <person name="Stanke M."/>
            <person name="Ter-Hovhannisyan V."/>
            <person name="Tunlid A."/>
            <person name="Velagapudi R."/>
            <person name="Vision T.J."/>
            <person name="Zeng Q."/>
            <person name="Zolan M.E."/>
            <person name="Pukkila P.J."/>
        </authorList>
    </citation>
    <scope>NUCLEOTIDE SEQUENCE [LARGE SCALE GENOMIC DNA]</scope>
    <source>
        <strain evidence="4">Okayama-7 / 130 / ATCC MYA-4618 / FGSC 9003</strain>
    </source>
</reference>
<dbReference type="VEuPathDB" id="FungiDB:CC1G_07110"/>
<evidence type="ECO:0000313" key="4">
    <source>
        <dbReference type="Proteomes" id="UP000001861"/>
    </source>
</evidence>
<feature type="transmembrane region" description="Helical" evidence="2">
    <location>
        <begin position="7"/>
        <end position="26"/>
    </location>
</feature>
<gene>
    <name evidence="3" type="ORF">CC1G_07110</name>
</gene>
<feature type="compositionally biased region" description="Low complexity" evidence="1">
    <location>
        <begin position="132"/>
        <end position="145"/>
    </location>
</feature>
<organism evidence="3 4">
    <name type="scientific">Coprinopsis cinerea (strain Okayama-7 / 130 / ATCC MYA-4618 / FGSC 9003)</name>
    <name type="common">Inky cap fungus</name>
    <name type="synonym">Hormographiella aspergillata</name>
    <dbReference type="NCBI Taxonomy" id="240176"/>
    <lineage>
        <taxon>Eukaryota</taxon>
        <taxon>Fungi</taxon>
        <taxon>Dikarya</taxon>
        <taxon>Basidiomycota</taxon>
        <taxon>Agaricomycotina</taxon>
        <taxon>Agaricomycetes</taxon>
        <taxon>Agaricomycetidae</taxon>
        <taxon>Agaricales</taxon>
        <taxon>Agaricineae</taxon>
        <taxon>Psathyrellaceae</taxon>
        <taxon>Coprinopsis</taxon>
    </lineage>
</organism>
<protein>
    <submittedName>
        <fullName evidence="3">Uncharacterized protein</fullName>
    </submittedName>
</protein>
<dbReference type="OrthoDB" id="3068188at2759"/>
<feature type="compositionally biased region" description="Polar residues" evidence="1">
    <location>
        <begin position="438"/>
        <end position="458"/>
    </location>
</feature>
<dbReference type="AlphaFoldDB" id="A8NUI0"/>
<proteinExistence type="predicted"/>
<sequence length="458" mass="48671">MRRVDVVYAWLLYISTLPLICSALSIRNVEALDTDRPTAGIALYFETSGSRTSEDPEVVNVLIRDPRQGNNTLIIGELNIEEEPDIGFHLPDLPPGNGYIIRIVDPSSNRVLADSATFEIFPPGTPPSENYSSTAGTGPTTSTHTVISPSRSPGASNNGDKEDGGGSQLGVIIGGAVGGFAIVVLFFVLLWLLLRKRKPKQPELAPFNPDSTPMHPQIFSGAPKDKDGVISPFFIPTADGGNAAHTPFTESIPLTPSSLSADNSGVFVSASSEKARLRAQQTMRDRAMYNASSSSSGQARSEAGGSAAGSSDNLLASRKHQHQQFVYPPSSSSGSETKGHARANSGTSARMAAARAEQLRRERERIDREIAELENQSAYSGGSAIGSAYGGVSQGSEDLVAQIAMLREQVGRIERERAITGHGYELEPPPEYVPRSQEGASPSPFANTGDSASPSHRL</sequence>
<feature type="region of interest" description="Disordered" evidence="1">
    <location>
        <begin position="287"/>
        <end position="361"/>
    </location>
</feature>
<feature type="compositionally biased region" description="Polar residues" evidence="1">
    <location>
        <begin position="146"/>
        <end position="158"/>
    </location>
</feature>
<dbReference type="HOGENOM" id="CLU_597174_0_0_1"/>
<comment type="caution">
    <text evidence="3">The sequence shown here is derived from an EMBL/GenBank/DDBJ whole genome shotgun (WGS) entry which is preliminary data.</text>
</comment>
<dbReference type="KEGG" id="cci:CC1G_07110"/>
<dbReference type="GeneID" id="6013006"/>
<keyword evidence="2" id="KW-0472">Membrane</keyword>
<keyword evidence="2" id="KW-0812">Transmembrane</keyword>
<feature type="region of interest" description="Disordered" evidence="1">
    <location>
        <begin position="419"/>
        <end position="458"/>
    </location>
</feature>
<name>A8NUI0_COPC7</name>
<dbReference type="InParanoid" id="A8NUI0"/>
<evidence type="ECO:0000256" key="2">
    <source>
        <dbReference type="SAM" id="Phobius"/>
    </source>
</evidence>
<feature type="region of interest" description="Disordered" evidence="1">
    <location>
        <begin position="118"/>
        <end position="162"/>
    </location>
</feature>
<feature type="region of interest" description="Disordered" evidence="1">
    <location>
        <begin position="203"/>
        <end position="225"/>
    </location>
</feature>
<keyword evidence="2" id="KW-1133">Transmembrane helix</keyword>
<dbReference type="Proteomes" id="UP000001861">
    <property type="component" value="Unassembled WGS sequence"/>
</dbReference>
<dbReference type="RefSeq" id="XP_001836463.2">
    <property type="nucleotide sequence ID" value="XM_001836411.2"/>
</dbReference>
<accession>A8NUI0</accession>
<feature type="compositionally biased region" description="Low complexity" evidence="1">
    <location>
        <begin position="291"/>
        <end position="311"/>
    </location>
</feature>
<evidence type="ECO:0000256" key="1">
    <source>
        <dbReference type="SAM" id="MobiDB-lite"/>
    </source>
</evidence>
<evidence type="ECO:0000313" key="3">
    <source>
        <dbReference type="EMBL" id="EAU85416.2"/>
    </source>
</evidence>